<protein>
    <submittedName>
        <fullName evidence="2">Uncharacterized protein</fullName>
    </submittedName>
</protein>
<name>X0UU40_9ZZZZ</name>
<feature type="non-terminal residue" evidence="2">
    <location>
        <position position="265"/>
    </location>
</feature>
<sequence>AHLIPGMPTEEIDRLAAEHMRLQESGGLNEDPAGQFGNIVGQAAPYFAGGGALTKMGPVKAGLTEAGIETTRSPTGGDFWKEKGKQGAINTALGVGINKGADMGIGMYQASRNAPNALMDFAQRPAKGEPMMRADPAQLAEGNRIAESTGISFTPGQRSQAPIQQQLEQYTGESLITRGEVRAGNEIREQQLEAGINRVADSLGPNAPKEAVAKRVQGFVNEEADKLIQTRRTQADADYRPIQSDTTPFDAPNLERELARIVNAS</sequence>
<evidence type="ECO:0000256" key="1">
    <source>
        <dbReference type="SAM" id="MobiDB-lite"/>
    </source>
</evidence>
<evidence type="ECO:0000313" key="2">
    <source>
        <dbReference type="EMBL" id="GAG02732.1"/>
    </source>
</evidence>
<gene>
    <name evidence="2" type="ORF">S01H1_43849</name>
</gene>
<feature type="non-terminal residue" evidence="2">
    <location>
        <position position="1"/>
    </location>
</feature>
<dbReference type="EMBL" id="BARS01027946">
    <property type="protein sequence ID" value="GAG02732.1"/>
    <property type="molecule type" value="Genomic_DNA"/>
</dbReference>
<accession>X0UU40</accession>
<dbReference type="AlphaFoldDB" id="X0UU40"/>
<comment type="caution">
    <text evidence="2">The sequence shown here is derived from an EMBL/GenBank/DDBJ whole genome shotgun (WGS) entry which is preliminary data.</text>
</comment>
<feature type="region of interest" description="Disordered" evidence="1">
    <location>
        <begin position="231"/>
        <end position="250"/>
    </location>
</feature>
<proteinExistence type="predicted"/>
<reference evidence="2" key="1">
    <citation type="journal article" date="2014" name="Front. Microbiol.">
        <title>High frequency of phylogenetically diverse reductive dehalogenase-homologous genes in deep subseafloor sedimentary metagenomes.</title>
        <authorList>
            <person name="Kawai M."/>
            <person name="Futagami T."/>
            <person name="Toyoda A."/>
            <person name="Takaki Y."/>
            <person name="Nishi S."/>
            <person name="Hori S."/>
            <person name="Arai W."/>
            <person name="Tsubouchi T."/>
            <person name="Morono Y."/>
            <person name="Uchiyama I."/>
            <person name="Ito T."/>
            <person name="Fujiyama A."/>
            <person name="Inagaki F."/>
            <person name="Takami H."/>
        </authorList>
    </citation>
    <scope>NUCLEOTIDE SEQUENCE</scope>
    <source>
        <strain evidence="2">Expedition CK06-06</strain>
    </source>
</reference>
<organism evidence="2">
    <name type="scientific">marine sediment metagenome</name>
    <dbReference type="NCBI Taxonomy" id="412755"/>
    <lineage>
        <taxon>unclassified sequences</taxon>
        <taxon>metagenomes</taxon>
        <taxon>ecological metagenomes</taxon>
    </lineage>
</organism>